<evidence type="ECO:0000256" key="3">
    <source>
        <dbReference type="ARBA" id="ARBA00022692"/>
    </source>
</evidence>
<dbReference type="EnsemblMetazoa" id="XM_030981936">
    <property type="protein sequence ID" value="XP_030837796"/>
    <property type="gene ID" value="LOC585136"/>
</dbReference>
<evidence type="ECO:0000256" key="2">
    <source>
        <dbReference type="ARBA" id="ARBA00022448"/>
    </source>
</evidence>
<dbReference type="RefSeq" id="XP_030837796.1">
    <property type="nucleotide sequence ID" value="XM_030981936.1"/>
</dbReference>
<comment type="subcellular location">
    <subcellularLocation>
        <location evidence="1">Membrane</location>
        <topology evidence="1">Multi-pass membrane protein</topology>
    </subcellularLocation>
</comment>
<evidence type="ECO:0000256" key="7">
    <source>
        <dbReference type="SAM" id="Phobius"/>
    </source>
</evidence>
<evidence type="ECO:0000256" key="1">
    <source>
        <dbReference type="ARBA" id="ARBA00004141"/>
    </source>
</evidence>
<dbReference type="OMA" id="HQLWLMW"/>
<reference evidence="9" key="2">
    <citation type="submission" date="2021-01" db="UniProtKB">
        <authorList>
            <consortium name="EnsemblMetazoa"/>
        </authorList>
    </citation>
    <scope>IDENTIFICATION</scope>
</reference>
<dbReference type="AlphaFoldDB" id="A0A7M7NKU4"/>
<keyword evidence="2" id="KW-0813">Transport</keyword>
<evidence type="ECO:0000259" key="8">
    <source>
        <dbReference type="PROSITE" id="PS50850"/>
    </source>
</evidence>
<dbReference type="InParanoid" id="A0A7M7NKU4"/>
<evidence type="ECO:0000256" key="5">
    <source>
        <dbReference type="ARBA" id="ARBA00023136"/>
    </source>
</evidence>
<dbReference type="SUPFAM" id="SSF103473">
    <property type="entry name" value="MFS general substrate transporter"/>
    <property type="match status" value="1"/>
</dbReference>
<feature type="transmembrane region" description="Helical" evidence="7">
    <location>
        <begin position="335"/>
        <end position="355"/>
    </location>
</feature>
<dbReference type="PANTHER" id="PTHR43385">
    <property type="entry name" value="RIBOFLAVIN TRANSPORTER RIBJ"/>
    <property type="match status" value="1"/>
</dbReference>
<feature type="transmembrane region" description="Helical" evidence="7">
    <location>
        <begin position="83"/>
        <end position="101"/>
    </location>
</feature>
<dbReference type="OrthoDB" id="410267at2759"/>
<dbReference type="GO" id="GO:0022857">
    <property type="term" value="F:transmembrane transporter activity"/>
    <property type="evidence" value="ECO:0000318"/>
    <property type="project" value="GO_Central"/>
</dbReference>
<feature type="transmembrane region" description="Helical" evidence="7">
    <location>
        <begin position="301"/>
        <end position="323"/>
    </location>
</feature>
<dbReference type="InterPro" id="IPR052983">
    <property type="entry name" value="MFS_Riboflavin_Transporter"/>
</dbReference>
<keyword evidence="5 7" id="KW-0472">Membrane</keyword>
<organism evidence="9 10">
    <name type="scientific">Strongylocentrotus purpuratus</name>
    <name type="common">Purple sea urchin</name>
    <dbReference type="NCBI Taxonomy" id="7668"/>
    <lineage>
        <taxon>Eukaryota</taxon>
        <taxon>Metazoa</taxon>
        <taxon>Echinodermata</taxon>
        <taxon>Eleutherozoa</taxon>
        <taxon>Echinozoa</taxon>
        <taxon>Echinoidea</taxon>
        <taxon>Euechinoidea</taxon>
        <taxon>Echinacea</taxon>
        <taxon>Camarodonta</taxon>
        <taxon>Echinidea</taxon>
        <taxon>Strongylocentrotidae</taxon>
        <taxon>Strongylocentrotus</taxon>
    </lineage>
</organism>
<feature type="transmembrane region" description="Helical" evidence="7">
    <location>
        <begin position="107"/>
        <end position="131"/>
    </location>
</feature>
<dbReference type="CDD" id="cd17353">
    <property type="entry name" value="MFS_OFA_like"/>
    <property type="match status" value="1"/>
</dbReference>
<dbReference type="InterPro" id="IPR011701">
    <property type="entry name" value="MFS"/>
</dbReference>
<protein>
    <recommendedName>
        <fullName evidence="8">Major facilitator superfamily (MFS) profile domain-containing protein</fullName>
    </recommendedName>
</protein>
<dbReference type="Gene3D" id="1.20.1250.20">
    <property type="entry name" value="MFS general substrate transporter like domains"/>
    <property type="match status" value="2"/>
</dbReference>
<dbReference type="GO" id="GO:0005886">
    <property type="term" value="C:plasma membrane"/>
    <property type="evidence" value="ECO:0000318"/>
    <property type="project" value="GO_Central"/>
</dbReference>
<proteinExistence type="predicted"/>
<keyword evidence="4 7" id="KW-1133">Transmembrane helix</keyword>
<evidence type="ECO:0000313" key="9">
    <source>
        <dbReference type="EnsemblMetazoa" id="XP_030837796"/>
    </source>
</evidence>
<sequence>MNCSGKWRGWLAVTGGVLVHLTLGTIYSYGNMAPYMTSYIRKYSTPATLSYQESSFVFALMLFGQGTSMVLGGYIESRLGPRITTLIGCLLVSAGMMLSALSIKVSFFLLLLTYGLIFGLGVGIAYVPPLVCAMKWLPEKKGLVNGLVVAGFGGGAFIFNQIQTGYLNPHNLSPNVTDPQDHTAKFYDQDSILDKVPTSFVLQGGIYLVIQIVGVLLLKDPPVNGVNNSLYNDESGLLDAQTVARSTTIDASEPNGPTEEGSEEDHTKPFPFGIPFPVDNGKDTKASGLDLPPKVMVRTTAFWLLWATFLVNGQGIMFISSLYKAYGQMFIQDDHFLALVGSFAAVFNAGGRLFWGWLADRFSYKLAMILLTGSNAIFLLTLVAAQYGGRAMFFVWICGIFFTFSGNFALFPTATARAFGSKYIGPNYGIVFTSVALSSALGAVLVSTLHEHLSWFGMFMLMGGFSIIGLVLTFFFRVKNQQGQHI</sequence>
<evidence type="ECO:0000256" key="4">
    <source>
        <dbReference type="ARBA" id="ARBA00022989"/>
    </source>
</evidence>
<dbReference type="InterPro" id="IPR020846">
    <property type="entry name" value="MFS_dom"/>
</dbReference>
<feature type="transmembrane region" description="Helical" evidence="7">
    <location>
        <begin position="200"/>
        <end position="218"/>
    </location>
</feature>
<dbReference type="PROSITE" id="PS50850">
    <property type="entry name" value="MFS"/>
    <property type="match status" value="1"/>
</dbReference>
<feature type="transmembrane region" description="Helical" evidence="7">
    <location>
        <begin position="428"/>
        <end position="449"/>
    </location>
</feature>
<feature type="domain" description="Major facilitator superfamily (MFS) profile" evidence="8">
    <location>
        <begin position="8"/>
        <end position="481"/>
    </location>
</feature>
<dbReference type="PANTHER" id="PTHR43385:SF1">
    <property type="entry name" value="RIBOFLAVIN TRANSPORTER RIBJ"/>
    <property type="match status" value="1"/>
</dbReference>
<feature type="transmembrane region" description="Helical" evidence="7">
    <location>
        <begin position="7"/>
        <end position="29"/>
    </location>
</feature>
<feature type="transmembrane region" description="Helical" evidence="7">
    <location>
        <begin position="49"/>
        <end position="71"/>
    </location>
</feature>
<feature type="transmembrane region" description="Helical" evidence="7">
    <location>
        <begin position="367"/>
        <end position="387"/>
    </location>
</feature>
<accession>A0A7M7NKU4</accession>
<dbReference type="Pfam" id="PF07690">
    <property type="entry name" value="MFS_1"/>
    <property type="match status" value="1"/>
</dbReference>
<evidence type="ECO:0000313" key="10">
    <source>
        <dbReference type="Proteomes" id="UP000007110"/>
    </source>
</evidence>
<keyword evidence="10" id="KW-1185">Reference proteome</keyword>
<reference evidence="10" key="1">
    <citation type="submission" date="2015-02" db="EMBL/GenBank/DDBJ databases">
        <title>Genome sequencing for Strongylocentrotus purpuratus.</title>
        <authorList>
            <person name="Murali S."/>
            <person name="Liu Y."/>
            <person name="Vee V."/>
            <person name="English A."/>
            <person name="Wang M."/>
            <person name="Skinner E."/>
            <person name="Han Y."/>
            <person name="Muzny D.M."/>
            <person name="Worley K.C."/>
            <person name="Gibbs R.A."/>
        </authorList>
    </citation>
    <scope>NUCLEOTIDE SEQUENCE</scope>
</reference>
<feature type="transmembrane region" description="Helical" evidence="7">
    <location>
        <begin position="455"/>
        <end position="476"/>
    </location>
</feature>
<feature type="transmembrane region" description="Helical" evidence="7">
    <location>
        <begin position="393"/>
        <end position="416"/>
    </location>
</feature>
<keyword evidence="3 7" id="KW-0812">Transmembrane</keyword>
<dbReference type="InterPro" id="IPR036259">
    <property type="entry name" value="MFS_trans_sf"/>
</dbReference>
<feature type="transmembrane region" description="Helical" evidence="7">
    <location>
        <begin position="143"/>
        <end position="162"/>
    </location>
</feature>
<dbReference type="KEGG" id="spu:585136"/>
<feature type="region of interest" description="Disordered" evidence="6">
    <location>
        <begin position="248"/>
        <end position="269"/>
    </location>
</feature>
<dbReference type="Proteomes" id="UP000007110">
    <property type="component" value="Unassembled WGS sequence"/>
</dbReference>
<name>A0A7M7NKU4_STRPU</name>
<dbReference type="GeneID" id="585136"/>
<evidence type="ECO:0000256" key="6">
    <source>
        <dbReference type="SAM" id="MobiDB-lite"/>
    </source>
</evidence>